<dbReference type="Proteomes" id="UP000321150">
    <property type="component" value="Unassembled WGS sequence"/>
</dbReference>
<evidence type="ECO:0000256" key="2">
    <source>
        <dbReference type="ARBA" id="ARBA00023125"/>
    </source>
</evidence>
<dbReference type="PANTHER" id="PTHR43280:SF29">
    <property type="entry name" value="ARAC-FAMILY TRANSCRIPTIONAL REGULATOR"/>
    <property type="match status" value="1"/>
</dbReference>
<protein>
    <recommendedName>
        <fullName evidence="4">HTH araC/xylS-type domain-containing protein</fullName>
    </recommendedName>
</protein>
<dbReference type="PANTHER" id="PTHR43280">
    <property type="entry name" value="ARAC-FAMILY TRANSCRIPTIONAL REGULATOR"/>
    <property type="match status" value="1"/>
</dbReference>
<dbReference type="SMART" id="SM00342">
    <property type="entry name" value="HTH_ARAC"/>
    <property type="match status" value="1"/>
</dbReference>
<evidence type="ECO:0000256" key="3">
    <source>
        <dbReference type="ARBA" id="ARBA00023163"/>
    </source>
</evidence>
<keyword evidence="3" id="KW-0804">Transcription</keyword>
<accession>A0A511YFV7</accession>
<dbReference type="PROSITE" id="PS01124">
    <property type="entry name" value="HTH_ARAC_FAMILY_2"/>
    <property type="match status" value="1"/>
</dbReference>
<feature type="domain" description="HTH araC/xylS-type" evidence="4">
    <location>
        <begin position="51"/>
        <end position="155"/>
    </location>
</feature>
<dbReference type="Gene3D" id="1.10.10.60">
    <property type="entry name" value="Homeodomain-like"/>
    <property type="match status" value="2"/>
</dbReference>
<evidence type="ECO:0000256" key="1">
    <source>
        <dbReference type="ARBA" id="ARBA00023015"/>
    </source>
</evidence>
<evidence type="ECO:0000259" key="4">
    <source>
        <dbReference type="PROSITE" id="PS01124"/>
    </source>
</evidence>
<keyword evidence="2" id="KW-0238">DNA-binding</keyword>
<dbReference type="EMBL" id="BJYI01000025">
    <property type="protein sequence ID" value="GEN74053.1"/>
    <property type="molecule type" value="Genomic_DNA"/>
</dbReference>
<dbReference type="InterPro" id="IPR018060">
    <property type="entry name" value="HTH_AraC"/>
</dbReference>
<keyword evidence="1" id="KW-0805">Transcription regulation</keyword>
<evidence type="ECO:0000313" key="6">
    <source>
        <dbReference type="Proteomes" id="UP000321150"/>
    </source>
</evidence>
<dbReference type="GO" id="GO:0043565">
    <property type="term" value="F:sequence-specific DNA binding"/>
    <property type="evidence" value="ECO:0007669"/>
    <property type="project" value="InterPro"/>
</dbReference>
<name>A0A511YFV7_9FLAO</name>
<reference evidence="5 6" key="1">
    <citation type="submission" date="2019-07" db="EMBL/GenBank/DDBJ databases">
        <title>Whole genome shotgun sequence of Chryseobacterium lathyri NBRC 105250.</title>
        <authorList>
            <person name="Hosoyama A."/>
            <person name="Uohara A."/>
            <person name="Ohji S."/>
            <person name="Ichikawa N."/>
        </authorList>
    </citation>
    <scope>NUCLEOTIDE SEQUENCE [LARGE SCALE GENOMIC DNA]</scope>
    <source>
        <strain evidence="5 6">NBRC 105250</strain>
    </source>
</reference>
<dbReference type="Pfam" id="PF12833">
    <property type="entry name" value="HTH_18"/>
    <property type="match status" value="1"/>
</dbReference>
<comment type="caution">
    <text evidence="5">The sequence shown here is derived from an EMBL/GenBank/DDBJ whole genome shotgun (WGS) entry which is preliminary data.</text>
</comment>
<dbReference type="GO" id="GO:0003700">
    <property type="term" value="F:DNA-binding transcription factor activity"/>
    <property type="evidence" value="ECO:0007669"/>
    <property type="project" value="InterPro"/>
</dbReference>
<evidence type="ECO:0000313" key="5">
    <source>
        <dbReference type="EMBL" id="GEN74053.1"/>
    </source>
</evidence>
<proteinExistence type="predicted"/>
<dbReference type="InterPro" id="IPR009057">
    <property type="entry name" value="Homeodomain-like_sf"/>
</dbReference>
<organism evidence="5 6">
    <name type="scientific">Chryseobacterium lathyri</name>
    <dbReference type="NCBI Taxonomy" id="395933"/>
    <lineage>
        <taxon>Bacteria</taxon>
        <taxon>Pseudomonadati</taxon>
        <taxon>Bacteroidota</taxon>
        <taxon>Flavobacteriia</taxon>
        <taxon>Flavobacteriales</taxon>
        <taxon>Weeksellaceae</taxon>
        <taxon>Chryseobacterium group</taxon>
        <taxon>Chryseobacterium</taxon>
    </lineage>
</organism>
<dbReference type="SUPFAM" id="SSF46689">
    <property type="entry name" value="Homeodomain-like"/>
    <property type="match status" value="1"/>
</dbReference>
<sequence length="168" mass="20132">MIVFILYYNNKITKRKEELDFKKRKIIKYPPFSVTTEEVTESEERYEELFGEIIAYFERNKPYQNADFSIQDLAAQLHSNSTYISRAVNINTKMNYKTFVNKYRIEQVKTQLSDVNYDKYNLMYIYTSAGFKHQSTFNKVFKQVENMTPSTYIHIHGLKNRDDLIIKN</sequence>
<gene>
    <name evidence="5" type="ORF">CLA01_41250</name>
</gene>
<dbReference type="AlphaFoldDB" id="A0A511YFV7"/>